<feature type="compositionally biased region" description="Low complexity" evidence="1">
    <location>
        <begin position="49"/>
        <end position="60"/>
    </location>
</feature>
<feature type="region of interest" description="Disordered" evidence="1">
    <location>
        <begin position="154"/>
        <end position="179"/>
    </location>
</feature>
<feature type="compositionally biased region" description="Basic and acidic residues" evidence="1">
    <location>
        <begin position="155"/>
        <end position="167"/>
    </location>
</feature>
<feature type="compositionally biased region" description="Basic and acidic residues" evidence="1">
    <location>
        <begin position="267"/>
        <end position="280"/>
    </location>
</feature>
<feature type="compositionally biased region" description="Basic and acidic residues" evidence="1">
    <location>
        <begin position="207"/>
        <end position="217"/>
    </location>
</feature>
<feature type="compositionally biased region" description="Basic and acidic residues" evidence="1">
    <location>
        <begin position="226"/>
        <end position="239"/>
    </location>
</feature>
<accession>A0A8S9QQG2</accession>
<dbReference type="AlphaFoldDB" id="A0A8S9QQG2"/>
<gene>
    <name evidence="2" type="ORF">F2Q69_00013723</name>
</gene>
<sequence length="280" mass="31351">MPSSTRSNKEQTLLFSDPALLEPILRKGKRNASADNNTCPSTDTCLPQSTETTLSSTTPTHPKSIDSPLRTSIDTEPRDMVATLVLIQDATGNLHDQEGHLRNAVDESLKHHVNAIMDDDFWQVVKEEKLLEGDFQVKSSMSFGGSHWCRSTPSYEHRPMETEEHRSTSGSPHRSTQEVASCATVRILIQEEFAAKHPHPPKPLQIKKSDINQHQESADDQQPDSTNDRHNSPSIDRRPPLTYRVQLSKIDVARLKALRNPSQPSKDIADNFDQHSDDAP</sequence>
<evidence type="ECO:0000313" key="3">
    <source>
        <dbReference type="Proteomes" id="UP000712600"/>
    </source>
</evidence>
<feature type="compositionally biased region" description="Polar residues" evidence="1">
    <location>
        <begin position="168"/>
        <end position="179"/>
    </location>
</feature>
<dbReference type="EMBL" id="QGKX02000996">
    <property type="protein sequence ID" value="KAF3555084.1"/>
    <property type="molecule type" value="Genomic_DNA"/>
</dbReference>
<evidence type="ECO:0000313" key="2">
    <source>
        <dbReference type="EMBL" id="KAF3555084.1"/>
    </source>
</evidence>
<evidence type="ECO:0000256" key="1">
    <source>
        <dbReference type="SAM" id="MobiDB-lite"/>
    </source>
</evidence>
<dbReference type="Proteomes" id="UP000712600">
    <property type="component" value="Unassembled WGS sequence"/>
</dbReference>
<comment type="caution">
    <text evidence="2">The sequence shown here is derived from an EMBL/GenBank/DDBJ whole genome shotgun (WGS) entry which is preliminary data.</text>
</comment>
<feature type="region of interest" description="Disordered" evidence="1">
    <location>
        <begin position="194"/>
        <end position="280"/>
    </location>
</feature>
<organism evidence="2 3">
    <name type="scientific">Brassica cretica</name>
    <name type="common">Mustard</name>
    <dbReference type="NCBI Taxonomy" id="69181"/>
    <lineage>
        <taxon>Eukaryota</taxon>
        <taxon>Viridiplantae</taxon>
        <taxon>Streptophyta</taxon>
        <taxon>Embryophyta</taxon>
        <taxon>Tracheophyta</taxon>
        <taxon>Spermatophyta</taxon>
        <taxon>Magnoliopsida</taxon>
        <taxon>eudicotyledons</taxon>
        <taxon>Gunneridae</taxon>
        <taxon>Pentapetalae</taxon>
        <taxon>rosids</taxon>
        <taxon>malvids</taxon>
        <taxon>Brassicales</taxon>
        <taxon>Brassicaceae</taxon>
        <taxon>Brassiceae</taxon>
        <taxon>Brassica</taxon>
    </lineage>
</organism>
<feature type="compositionally biased region" description="Polar residues" evidence="1">
    <location>
        <begin position="33"/>
        <end position="48"/>
    </location>
</feature>
<protein>
    <submittedName>
        <fullName evidence="2">Uncharacterized protein</fullName>
    </submittedName>
</protein>
<feature type="region of interest" description="Disordered" evidence="1">
    <location>
        <begin position="26"/>
        <end position="72"/>
    </location>
</feature>
<reference evidence="2" key="1">
    <citation type="submission" date="2019-12" db="EMBL/GenBank/DDBJ databases">
        <title>Genome sequencing and annotation of Brassica cretica.</title>
        <authorList>
            <person name="Studholme D.J."/>
            <person name="Sarris P."/>
        </authorList>
    </citation>
    <scope>NUCLEOTIDE SEQUENCE</scope>
    <source>
        <strain evidence="2">PFS-109/04</strain>
        <tissue evidence="2">Leaf</tissue>
    </source>
</reference>
<name>A0A8S9QQG2_BRACR</name>
<proteinExistence type="predicted"/>